<evidence type="ECO:0000259" key="6">
    <source>
        <dbReference type="PROSITE" id="PS51900"/>
    </source>
</evidence>
<evidence type="ECO:0000256" key="3">
    <source>
        <dbReference type="ARBA" id="ARBA00023172"/>
    </source>
</evidence>
<protein>
    <submittedName>
        <fullName evidence="7">Integrase</fullName>
    </submittedName>
</protein>
<dbReference type="PROSITE" id="PS51898">
    <property type="entry name" value="TYR_RECOMBINASE"/>
    <property type="match status" value="1"/>
</dbReference>
<evidence type="ECO:0000313" key="7">
    <source>
        <dbReference type="EMBL" id="KLV17557.1"/>
    </source>
</evidence>
<accession>A0A0J1HV27</accession>
<feature type="domain" description="Core-binding (CB)" evidence="6">
    <location>
        <begin position="56"/>
        <end position="165"/>
    </location>
</feature>
<keyword evidence="3" id="KW-0233">DNA recombination</keyword>
<dbReference type="InterPro" id="IPR011010">
    <property type="entry name" value="DNA_brk_join_enz"/>
</dbReference>
<dbReference type="GO" id="GO:0003677">
    <property type="term" value="F:DNA binding"/>
    <property type="evidence" value="ECO:0007669"/>
    <property type="project" value="UniProtKB-UniRule"/>
</dbReference>
<sequence>MLEKEISFHSNKNSLEFTGSQSSIASFSKTLTDPSLFQNLPDELIIMEDVSNNKEINDLEMMYLFLHQKKDMDIRKNKMENTIKEYSRDLLIMYKQIIENAFSIGLDLNAQQNPYQVFKLLNHVHIRKFQEWLAAAPLGKGKKPYAVSTLSRKMVVLKGFLSFLYKTKYIEVPLHEKMLSSNVRDIDRPDRDLGKNEVVQILDYYKDHPIVHGLLATLITTGLRINELCHSKISDISYVDGDYWLYVLGKGRHEREVLLHPYIIEEIRKFRRTRRLDFILDGSDNSYIFMTNKGKPYNYKYLSNYLTKKINEADLPFIKTRKNPITPHTLRHAFAQISSDQGASLDQIKIALGHKSIQTTSIYLQKKSRRENNAGHAWKNSSIINSL</sequence>
<dbReference type="Gene3D" id="1.10.150.130">
    <property type="match status" value="1"/>
</dbReference>
<evidence type="ECO:0000256" key="1">
    <source>
        <dbReference type="ARBA" id="ARBA00008857"/>
    </source>
</evidence>
<evidence type="ECO:0000313" key="8">
    <source>
        <dbReference type="Proteomes" id="UP000036045"/>
    </source>
</evidence>
<dbReference type="InterPro" id="IPR050090">
    <property type="entry name" value="Tyrosine_recombinase_XerCD"/>
</dbReference>
<dbReference type="RefSeq" id="WP_047944793.1">
    <property type="nucleotide sequence ID" value="NZ_JADYUA010000053.1"/>
</dbReference>
<dbReference type="PATRIC" id="fig|1397.4.peg.4429"/>
<dbReference type="OrthoDB" id="2445040at2"/>
<gene>
    <name evidence="7" type="ORF">ABW02_24555</name>
</gene>
<dbReference type="PANTHER" id="PTHR30349:SF41">
    <property type="entry name" value="INTEGRASE_RECOMBINASE PROTEIN MJ0367-RELATED"/>
    <property type="match status" value="1"/>
</dbReference>
<dbReference type="InterPro" id="IPR010998">
    <property type="entry name" value="Integrase_recombinase_N"/>
</dbReference>
<comment type="similarity">
    <text evidence="1">Belongs to the 'phage' integrase family.</text>
</comment>
<reference evidence="7 8" key="1">
    <citation type="submission" date="2015-05" db="EMBL/GenBank/DDBJ databases">
        <title>Whole genome sequence and identification of bacterial endophytes from Costus igneus.</title>
        <authorList>
            <person name="Lee Y.P."/>
            <person name="Gan H.M."/>
            <person name="Eng W."/>
            <person name="Wheatley M.S."/>
            <person name="Caraballo A."/>
            <person name="Polter S."/>
            <person name="Savka M.A."/>
            <person name="Hudson A.O."/>
        </authorList>
    </citation>
    <scope>NUCLEOTIDE SEQUENCE [LARGE SCALE GENOMIC DNA]</scope>
    <source>
        <strain evidence="7 8">RIT379</strain>
    </source>
</reference>
<dbReference type="GO" id="GO:0015074">
    <property type="term" value="P:DNA integration"/>
    <property type="evidence" value="ECO:0007669"/>
    <property type="project" value="InterPro"/>
</dbReference>
<evidence type="ECO:0000256" key="2">
    <source>
        <dbReference type="ARBA" id="ARBA00023125"/>
    </source>
</evidence>
<dbReference type="Gene3D" id="1.10.443.10">
    <property type="entry name" value="Intergrase catalytic core"/>
    <property type="match status" value="1"/>
</dbReference>
<keyword evidence="8" id="KW-1185">Reference proteome</keyword>
<feature type="domain" description="Tyr recombinase" evidence="5">
    <location>
        <begin position="188"/>
        <end position="377"/>
    </location>
</feature>
<dbReference type="InterPro" id="IPR002104">
    <property type="entry name" value="Integrase_catalytic"/>
</dbReference>
<evidence type="ECO:0000259" key="5">
    <source>
        <dbReference type="PROSITE" id="PS51898"/>
    </source>
</evidence>
<dbReference type="SUPFAM" id="SSF56349">
    <property type="entry name" value="DNA breaking-rejoining enzymes"/>
    <property type="match status" value="1"/>
</dbReference>
<dbReference type="EMBL" id="LDPH01000047">
    <property type="protein sequence ID" value="KLV17557.1"/>
    <property type="molecule type" value="Genomic_DNA"/>
</dbReference>
<comment type="caution">
    <text evidence="7">The sequence shown here is derived from an EMBL/GenBank/DDBJ whole genome shotgun (WGS) entry which is preliminary data.</text>
</comment>
<evidence type="ECO:0000256" key="4">
    <source>
        <dbReference type="PROSITE-ProRule" id="PRU01248"/>
    </source>
</evidence>
<dbReference type="PROSITE" id="PS51900">
    <property type="entry name" value="CB"/>
    <property type="match status" value="1"/>
</dbReference>
<keyword evidence="2 4" id="KW-0238">DNA-binding</keyword>
<dbReference type="GO" id="GO:0006310">
    <property type="term" value="P:DNA recombination"/>
    <property type="evidence" value="ECO:0007669"/>
    <property type="project" value="UniProtKB-KW"/>
</dbReference>
<dbReference type="InterPro" id="IPR013762">
    <property type="entry name" value="Integrase-like_cat_sf"/>
</dbReference>
<dbReference type="InterPro" id="IPR044068">
    <property type="entry name" value="CB"/>
</dbReference>
<dbReference type="Pfam" id="PF00589">
    <property type="entry name" value="Phage_integrase"/>
    <property type="match status" value="1"/>
</dbReference>
<proteinExistence type="inferred from homology"/>
<dbReference type="PANTHER" id="PTHR30349">
    <property type="entry name" value="PHAGE INTEGRASE-RELATED"/>
    <property type="match status" value="1"/>
</dbReference>
<name>A0A0J1HV27_NIACI</name>
<dbReference type="AlphaFoldDB" id="A0A0J1HV27"/>
<dbReference type="Proteomes" id="UP000036045">
    <property type="component" value="Unassembled WGS sequence"/>
</dbReference>
<organism evidence="7 8">
    <name type="scientific">Niallia circulans</name>
    <name type="common">Bacillus circulans</name>
    <dbReference type="NCBI Taxonomy" id="1397"/>
    <lineage>
        <taxon>Bacteria</taxon>
        <taxon>Bacillati</taxon>
        <taxon>Bacillota</taxon>
        <taxon>Bacilli</taxon>
        <taxon>Bacillales</taxon>
        <taxon>Bacillaceae</taxon>
        <taxon>Niallia</taxon>
    </lineage>
</organism>